<dbReference type="Proteomes" id="UP000006672">
    <property type="component" value="Unassembled WGS sequence"/>
</dbReference>
<sequence length="18" mass="2280">MLYSIIYRKRPNYTYAVQ</sequence>
<name>A0A4E9F330_BRUMA</name>
<protein>
    <submittedName>
        <fullName evidence="3">Bm619</fullName>
    </submittedName>
</protein>
<accession>A0A5S6PRT3</accession>
<reference evidence="3" key="3">
    <citation type="submission" date="2019-12" db="UniProtKB">
        <authorList>
            <consortium name="WormBaseParasite"/>
        </authorList>
    </citation>
    <scope>IDENTIFICATION</scope>
</reference>
<evidence type="ECO:0000313" key="3">
    <source>
        <dbReference type="WBParaSite" id="Bm619c.1"/>
    </source>
</evidence>
<gene>
    <name evidence="1 3" type="primary">Bm619</name>
    <name evidence="1" type="ORF">BM_BM619</name>
</gene>
<proteinExistence type="predicted"/>
<reference evidence="2" key="1">
    <citation type="journal article" date="2007" name="Science">
        <title>Draft genome of the filarial nematode parasite Brugia malayi.</title>
        <authorList>
            <person name="Ghedin E."/>
            <person name="Wang S."/>
            <person name="Spiro D."/>
            <person name="Caler E."/>
            <person name="Zhao Q."/>
            <person name="Crabtree J."/>
            <person name="Allen J.E."/>
            <person name="Delcher A.L."/>
            <person name="Guiliano D.B."/>
            <person name="Miranda-Saavedra D."/>
            <person name="Angiuoli S.V."/>
            <person name="Creasy T."/>
            <person name="Amedeo P."/>
            <person name="Haas B."/>
            <person name="El-Sayed N.M."/>
            <person name="Wortman J.R."/>
            <person name="Feldblyum T."/>
            <person name="Tallon L."/>
            <person name="Schatz M."/>
            <person name="Shumway M."/>
            <person name="Koo H."/>
            <person name="Salzberg S.L."/>
            <person name="Schobel S."/>
            <person name="Pertea M."/>
            <person name="Pop M."/>
            <person name="White O."/>
            <person name="Barton G.J."/>
            <person name="Carlow C.K."/>
            <person name="Crawford M.J."/>
            <person name="Daub J."/>
            <person name="Dimmic M.W."/>
            <person name="Estes C.F."/>
            <person name="Foster J.M."/>
            <person name="Ganatra M."/>
            <person name="Gregory W.F."/>
            <person name="Johnson N.M."/>
            <person name="Jin J."/>
            <person name="Komuniecki R."/>
            <person name="Korf I."/>
            <person name="Kumar S."/>
            <person name="Laney S."/>
            <person name="Li B.W."/>
            <person name="Li W."/>
            <person name="Lindblom T.H."/>
            <person name="Lustigman S."/>
            <person name="Ma D."/>
            <person name="Maina C.V."/>
            <person name="Martin D.M."/>
            <person name="McCarter J.P."/>
            <person name="McReynolds L."/>
            <person name="Mitreva M."/>
            <person name="Nutman T.B."/>
            <person name="Parkinson J."/>
            <person name="Peregrin-Alvarez J.M."/>
            <person name="Poole C."/>
            <person name="Ren Q."/>
            <person name="Saunders L."/>
            <person name="Sluder A.E."/>
            <person name="Smith K."/>
            <person name="Stanke M."/>
            <person name="Unnasch T.R."/>
            <person name="Ware J."/>
            <person name="Wei A.D."/>
            <person name="Weil G."/>
            <person name="Williams D.J."/>
            <person name="Zhang Y."/>
            <person name="Williams S.A."/>
            <person name="Fraser-Liggett C."/>
            <person name="Slatko B."/>
            <person name="Blaxter M.L."/>
            <person name="Scott A.L."/>
        </authorList>
    </citation>
    <scope>NUCLEOTIDE SEQUENCE</scope>
    <source>
        <strain evidence="2">FR3</strain>
    </source>
</reference>
<dbReference type="AlphaFoldDB" id="A0A4E9F330"/>
<keyword evidence="2" id="KW-1185">Reference proteome</keyword>
<dbReference type="WBParaSite" id="Bm619c.1">
    <property type="protein sequence ID" value="Bm619c.1"/>
    <property type="gene ID" value="WBGene00220880"/>
</dbReference>
<accession>A0A4E9F330</accession>
<organism evidence="1">
    <name type="scientific">Brugia malayi</name>
    <name type="common">Filarial nematode worm</name>
    <dbReference type="NCBI Taxonomy" id="6279"/>
    <lineage>
        <taxon>Eukaryota</taxon>
        <taxon>Metazoa</taxon>
        <taxon>Ecdysozoa</taxon>
        <taxon>Nematoda</taxon>
        <taxon>Chromadorea</taxon>
        <taxon>Rhabditida</taxon>
        <taxon>Spirurina</taxon>
        <taxon>Spiruromorpha</taxon>
        <taxon>Filarioidea</taxon>
        <taxon>Onchocercidae</taxon>
        <taxon>Brugia</taxon>
    </lineage>
</organism>
<evidence type="ECO:0000313" key="1">
    <source>
        <dbReference type="EMBL" id="VIO91181.1"/>
    </source>
</evidence>
<dbReference type="EMBL" id="CAAKNF010000192">
    <property type="protein sequence ID" value="VIO91181.1"/>
    <property type="molecule type" value="Genomic_DNA"/>
</dbReference>
<evidence type="ECO:0000313" key="2">
    <source>
        <dbReference type="Proteomes" id="UP000006672"/>
    </source>
</evidence>
<reference evidence="1" key="2">
    <citation type="submission" date="2019-04" db="EMBL/GenBank/DDBJ databases">
        <authorList>
            <person name="Howe K."/>
            <person name="Paulini M."/>
            <person name="Williams G."/>
        </authorList>
    </citation>
    <scope>NUCLEOTIDE SEQUENCE [LARGE SCALE GENOMIC DNA]</scope>
    <source>
        <strain evidence="1">FR3</strain>
    </source>
</reference>